<gene>
    <name evidence="10" type="ORF">B0J12DRAFT_662774</name>
</gene>
<evidence type="ECO:0000259" key="9">
    <source>
        <dbReference type="Pfam" id="PF13813"/>
    </source>
</evidence>
<keyword evidence="6 8" id="KW-0472">Membrane</keyword>
<proteinExistence type="inferred from homology"/>
<protein>
    <submittedName>
        <fullName evidence="10">Membrane bound O-acyl transferase family-domain-containing protein</fullName>
    </submittedName>
</protein>
<accession>A0ABQ8GC73</accession>
<evidence type="ECO:0000256" key="5">
    <source>
        <dbReference type="ARBA" id="ARBA00022989"/>
    </source>
</evidence>
<dbReference type="GO" id="GO:0016740">
    <property type="term" value="F:transferase activity"/>
    <property type="evidence" value="ECO:0007669"/>
    <property type="project" value="UniProtKB-KW"/>
</dbReference>
<feature type="domain" description="Wax synthase" evidence="9">
    <location>
        <begin position="357"/>
        <end position="445"/>
    </location>
</feature>
<organism evidence="10 11">
    <name type="scientific">Macrophomina phaseolina</name>
    <dbReference type="NCBI Taxonomy" id="35725"/>
    <lineage>
        <taxon>Eukaryota</taxon>
        <taxon>Fungi</taxon>
        <taxon>Dikarya</taxon>
        <taxon>Ascomycota</taxon>
        <taxon>Pezizomycotina</taxon>
        <taxon>Dothideomycetes</taxon>
        <taxon>Dothideomycetes incertae sedis</taxon>
        <taxon>Botryosphaeriales</taxon>
        <taxon>Botryosphaeriaceae</taxon>
        <taxon>Macrophomina</taxon>
    </lineage>
</organism>
<keyword evidence="11" id="KW-1185">Reference proteome</keyword>
<feature type="transmembrane region" description="Helical" evidence="8">
    <location>
        <begin position="61"/>
        <end position="79"/>
    </location>
</feature>
<evidence type="ECO:0000256" key="8">
    <source>
        <dbReference type="SAM" id="Phobius"/>
    </source>
</evidence>
<dbReference type="InterPro" id="IPR032805">
    <property type="entry name" value="Wax_synthase_dom"/>
</dbReference>
<evidence type="ECO:0000313" key="10">
    <source>
        <dbReference type="EMBL" id="KAH7051309.1"/>
    </source>
</evidence>
<evidence type="ECO:0000256" key="2">
    <source>
        <dbReference type="ARBA" id="ARBA00007282"/>
    </source>
</evidence>
<dbReference type="InterPro" id="IPR044851">
    <property type="entry name" value="Wax_synthase"/>
</dbReference>
<reference evidence="10 11" key="1">
    <citation type="journal article" date="2021" name="Nat. Commun.">
        <title>Genetic determinants of endophytism in the Arabidopsis root mycobiome.</title>
        <authorList>
            <person name="Mesny F."/>
            <person name="Miyauchi S."/>
            <person name="Thiergart T."/>
            <person name="Pickel B."/>
            <person name="Atanasova L."/>
            <person name="Karlsson M."/>
            <person name="Huettel B."/>
            <person name="Barry K.W."/>
            <person name="Haridas S."/>
            <person name="Chen C."/>
            <person name="Bauer D."/>
            <person name="Andreopoulos W."/>
            <person name="Pangilinan J."/>
            <person name="LaButti K."/>
            <person name="Riley R."/>
            <person name="Lipzen A."/>
            <person name="Clum A."/>
            <person name="Drula E."/>
            <person name="Henrissat B."/>
            <person name="Kohler A."/>
            <person name="Grigoriev I.V."/>
            <person name="Martin F.M."/>
            <person name="Hacquard S."/>
        </authorList>
    </citation>
    <scope>NUCLEOTIDE SEQUENCE [LARGE SCALE GENOMIC DNA]</scope>
    <source>
        <strain evidence="10 11">MPI-SDFR-AT-0080</strain>
    </source>
</reference>
<dbReference type="PANTHER" id="PTHR31595">
    <property type="entry name" value="LONG-CHAIN-ALCOHOL O-FATTY-ACYLTRANSFERASE 3-RELATED"/>
    <property type="match status" value="1"/>
</dbReference>
<evidence type="ECO:0000256" key="4">
    <source>
        <dbReference type="ARBA" id="ARBA00022692"/>
    </source>
</evidence>
<feature type="region of interest" description="Disordered" evidence="7">
    <location>
        <begin position="228"/>
        <end position="253"/>
    </location>
</feature>
<dbReference type="Proteomes" id="UP000774617">
    <property type="component" value="Unassembled WGS sequence"/>
</dbReference>
<dbReference type="PANTHER" id="PTHR31595:SF67">
    <property type="entry name" value="WAX SYNTHASE DOMAIN-CONTAINING PROTEIN"/>
    <property type="match status" value="1"/>
</dbReference>
<comment type="similarity">
    <text evidence="2">Belongs to the wax synthase family.</text>
</comment>
<dbReference type="Pfam" id="PF13813">
    <property type="entry name" value="MBOAT_2"/>
    <property type="match status" value="1"/>
</dbReference>
<evidence type="ECO:0000313" key="11">
    <source>
        <dbReference type="Proteomes" id="UP000774617"/>
    </source>
</evidence>
<keyword evidence="3 10" id="KW-0808">Transferase</keyword>
<evidence type="ECO:0000256" key="7">
    <source>
        <dbReference type="SAM" id="MobiDB-lite"/>
    </source>
</evidence>
<dbReference type="EMBL" id="JAGTJR010000012">
    <property type="protein sequence ID" value="KAH7051309.1"/>
    <property type="molecule type" value="Genomic_DNA"/>
</dbReference>
<evidence type="ECO:0000256" key="3">
    <source>
        <dbReference type="ARBA" id="ARBA00022679"/>
    </source>
</evidence>
<feature type="transmembrane region" description="Helical" evidence="8">
    <location>
        <begin position="85"/>
        <end position="108"/>
    </location>
</feature>
<feature type="transmembrane region" description="Helical" evidence="8">
    <location>
        <begin position="29"/>
        <end position="49"/>
    </location>
</feature>
<evidence type="ECO:0000256" key="1">
    <source>
        <dbReference type="ARBA" id="ARBA00004141"/>
    </source>
</evidence>
<comment type="caution">
    <text evidence="10">The sequence shown here is derived from an EMBL/GenBank/DDBJ whole genome shotgun (WGS) entry which is preliminary data.</text>
</comment>
<keyword evidence="5 8" id="KW-1133">Transmembrane helix</keyword>
<sequence length="555" mass="61550">MASHAPATHNEALAQIYARYDQAISSGDFLPFVYPWGSFGALACFLYLLIPHFNSPFLKSLRFPVWAFNAYCSIYAILYCRARNMAPAFGVGLISSWSLLWTFTLLVVHDAQTDFARIERTEGACARLRNIRSATANGAALKDKPHDDSLTVSTIKDVDLAAEQKKLGTTAGPAQRTGTFAWQHFPLSPFIERLDWVADVFCNFRGMGWNWRIPGLAPPPRWVQQQLHANSGTPAPDDTTTSDETHIGLDGTHQPQTRREALFASLRILVTGYLILDFLKVIVLHDPYFWGVIDAPPPTFLPVLIRTSPTLTRIYRLLITLNAIKWALTSIFALAPLFFLGILGPRAIGARASPWMYPSTFGSYTTVLDKGLGGWWGSWWHQTFRFAFSSPSQKLAGRLGLPRRHPLTKLLHLSTAFLLSGLLHAAGSTTQSGATHPLSGPLLFFASQPLGIALQLLLASLLRHAGVVTPRTPRALRQLGNFLYVHAWLFATAPLLADDFARGGIWLFEPVPLSPLRALGLGDADSGWNCWKGKAGADWVRWHQGKRWWESGIAF</sequence>
<keyword evidence="4 8" id="KW-0812">Transmembrane</keyword>
<comment type="subcellular location">
    <subcellularLocation>
        <location evidence="1">Membrane</location>
        <topology evidence="1">Multi-pass membrane protein</topology>
    </subcellularLocation>
</comment>
<evidence type="ECO:0000256" key="6">
    <source>
        <dbReference type="ARBA" id="ARBA00023136"/>
    </source>
</evidence>
<name>A0ABQ8GC73_9PEZI</name>